<gene>
    <name evidence="2" type="ORF">SAMN05421541_12076</name>
</gene>
<dbReference type="AlphaFoldDB" id="A0A1I2LCA8"/>
<sequence>MPSSSTRRPTCLAAVAVLITVAAAPAWGEPRTADGGRGGDGGYTGLAGLVLTPTAVGRIQVGGSAEAAERMLRRTLGTPDRAVDGKGCELDPAAGPRRTLAWGALTVTLAPAGPGRLVGWTVGAGRIPKGVTLPHDVTTATTVGEARRLIPGATARWDDVFQMYWITTAAEPAMVWAGDHEDGSGRIAYITNAFEPCE</sequence>
<organism evidence="2 3">
    <name type="scientific">Actinoplanes philippinensis</name>
    <dbReference type="NCBI Taxonomy" id="35752"/>
    <lineage>
        <taxon>Bacteria</taxon>
        <taxon>Bacillati</taxon>
        <taxon>Actinomycetota</taxon>
        <taxon>Actinomycetes</taxon>
        <taxon>Micromonosporales</taxon>
        <taxon>Micromonosporaceae</taxon>
        <taxon>Actinoplanes</taxon>
    </lineage>
</organism>
<proteinExistence type="predicted"/>
<accession>A0A1I2LCA8</accession>
<keyword evidence="3" id="KW-1185">Reference proteome</keyword>
<feature type="signal peptide" evidence="1">
    <location>
        <begin position="1"/>
        <end position="28"/>
    </location>
</feature>
<dbReference type="EMBL" id="FONV01000020">
    <property type="protein sequence ID" value="SFF74821.1"/>
    <property type="molecule type" value="Genomic_DNA"/>
</dbReference>
<dbReference type="Proteomes" id="UP000199645">
    <property type="component" value="Unassembled WGS sequence"/>
</dbReference>
<evidence type="ECO:0000256" key="1">
    <source>
        <dbReference type="SAM" id="SignalP"/>
    </source>
</evidence>
<name>A0A1I2LCA8_9ACTN</name>
<protein>
    <submittedName>
        <fullName evidence="2">Uncharacterized protein</fullName>
    </submittedName>
</protein>
<feature type="chain" id="PRO_5038597190" evidence="1">
    <location>
        <begin position="29"/>
        <end position="198"/>
    </location>
</feature>
<dbReference type="STRING" id="35752.SAMN05421541_12076"/>
<dbReference type="RefSeq" id="WP_143134109.1">
    <property type="nucleotide sequence ID" value="NZ_BOMT01000094.1"/>
</dbReference>
<reference evidence="2 3" key="1">
    <citation type="submission" date="2016-10" db="EMBL/GenBank/DDBJ databases">
        <authorList>
            <person name="de Groot N.N."/>
        </authorList>
    </citation>
    <scope>NUCLEOTIDE SEQUENCE [LARGE SCALE GENOMIC DNA]</scope>
    <source>
        <strain evidence="2 3">DSM 43019</strain>
    </source>
</reference>
<dbReference type="OrthoDB" id="3295903at2"/>
<keyword evidence="1" id="KW-0732">Signal</keyword>
<evidence type="ECO:0000313" key="3">
    <source>
        <dbReference type="Proteomes" id="UP000199645"/>
    </source>
</evidence>
<evidence type="ECO:0000313" key="2">
    <source>
        <dbReference type="EMBL" id="SFF74821.1"/>
    </source>
</evidence>